<evidence type="ECO:0000256" key="1">
    <source>
        <dbReference type="SAM" id="MobiDB-lite"/>
    </source>
</evidence>
<gene>
    <name evidence="2" type="ORF">H9864_01225</name>
</gene>
<proteinExistence type="predicted"/>
<evidence type="ECO:0000313" key="3">
    <source>
        <dbReference type="Proteomes" id="UP000824178"/>
    </source>
</evidence>
<reference evidence="2" key="1">
    <citation type="journal article" date="2021" name="PeerJ">
        <title>Extensive microbial diversity within the chicken gut microbiome revealed by metagenomics and culture.</title>
        <authorList>
            <person name="Gilroy R."/>
            <person name="Ravi A."/>
            <person name="Getino M."/>
            <person name="Pursley I."/>
            <person name="Horton D.L."/>
            <person name="Alikhan N.F."/>
            <person name="Baker D."/>
            <person name="Gharbi K."/>
            <person name="Hall N."/>
            <person name="Watson M."/>
            <person name="Adriaenssens E.M."/>
            <person name="Foster-Nyarko E."/>
            <person name="Jarju S."/>
            <person name="Secka A."/>
            <person name="Antonio M."/>
            <person name="Oren A."/>
            <person name="Chaudhuri R.R."/>
            <person name="La Ragione R."/>
            <person name="Hildebrand F."/>
            <person name="Pallen M.J."/>
        </authorList>
    </citation>
    <scope>NUCLEOTIDE SEQUENCE</scope>
    <source>
        <strain evidence="2">742</strain>
    </source>
</reference>
<comment type="caution">
    <text evidence="2">The sequence shown here is derived from an EMBL/GenBank/DDBJ whole genome shotgun (WGS) entry which is preliminary data.</text>
</comment>
<evidence type="ECO:0000313" key="2">
    <source>
        <dbReference type="EMBL" id="MBU3818999.1"/>
    </source>
</evidence>
<accession>A0A9E2KIJ6</accession>
<dbReference type="Proteomes" id="UP000824178">
    <property type="component" value="Unassembled WGS sequence"/>
</dbReference>
<feature type="compositionally biased region" description="Basic and acidic residues" evidence="1">
    <location>
        <begin position="1"/>
        <end position="25"/>
    </location>
</feature>
<feature type="non-terminal residue" evidence="2">
    <location>
        <position position="65"/>
    </location>
</feature>
<feature type="region of interest" description="Disordered" evidence="1">
    <location>
        <begin position="1"/>
        <end position="41"/>
    </location>
</feature>
<reference evidence="2" key="2">
    <citation type="submission" date="2021-04" db="EMBL/GenBank/DDBJ databases">
        <authorList>
            <person name="Gilroy R."/>
        </authorList>
    </citation>
    <scope>NUCLEOTIDE SEQUENCE</scope>
    <source>
        <strain evidence="2">742</strain>
    </source>
</reference>
<organism evidence="2 3">
    <name type="scientific">Candidatus Faecalibacterium intestinavium</name>
    <dbReference type="NCBI Taxonomy" id="2838580"/>
    <lineage>
        <taxon>Bacteria</taxon>
        <taxon>Bacillati</taxon>
        <taxon>Bacillota</taxon>
        <taxon>Clostridia</taxon>
        <taxon>Eubacteriales</taxon>
        <taxon>Oscillospiraceae</taxon>
        <taxon>Faecalibacterium</taxon>
    </lineage>
</organism>
<name>A0A9E2KIJ6_9FIRM</name>
<dbReference type="EMBL" id="JAHLFH010000018">
    <property type="protein sequence ID" value="MBU3818999.1"/>
    <property type="molecule type" value="Genomic_DNA"/>
</dbReference>
<sequence>MADRPRGRQPIRFENRMGADSRETPRSAPPPRPPIQYTQSGHMKGYEEEIMPPRRMHTPVDNGIE</sequence>
<dbReference type="AlphaFoldDB" id="A0A9E2KIJ6"/>
<protein>
    <submittedName>
        <fullName evidence="2">Uncharacterized protein</fullName>
    </submittedName>
</protein>